<dbReference type="InterPro" id="IPR001841">
    <property type="entry name" value="Znf_RING"/>
</dbReference>
<dbReference type="Pfam" id="PF08879">
    <property type="entry name" value="WRC"/>
    <property type="match status" value="1"/>
</dbReference>
<dbReference type="PANTHER" id="PTHR12549">
    <property type="entry name" value="JMJC DOMAIN-CONTAINING HISTONE DEMETHYLATION PROTEIN"/>
    <property type="match status" value="1"/>
</dbReference>
<keyword evidence="6" id="KW-0539">Nucleus</keyword>
<dbReference type="PROSITE" id="PS50089">
    <property type="entry name" value="ZF_RING_2"/>
    <property type="match status" value="1"/>
</dbReference>
<dbReference type="InterPro" id="IPR045109">
    <property type="entry name" value="LSDs-like"/>
</dbReference>
<dbReference type="GO" id="GO:0031490">
    <property type="term" value="F:chromatin DNA binding"/>
    <property type="evidence" value="ECO:0007669"/>
    <property type="project" value="TreeGrafter"/>
</dbReference>
<dbReference type="Gene3D" id="2.60.120.650">
    <property type="entry name" value="Cupin"/>
    <property type="match status" value="1"/>
</dbReference>
<gene>
    <name evidence="13" type="ORF">Nepgr_009584</name>
</gene>
<dbReference type="EMBL" id="BSYO01000007">
    <property type="protein sequence ID" value="GMH07744.1"/>
    <property type="molecule type" value="Genomic_DNA"/>
</dbReference>
<evidence type="ECO:0000259" key="10">
    <source>
        <dbReference type="PROSITE" id="PS50089"/>
    </source>
</evidence>
<dbReference type="SMART" id="SM00558">
    <property type="entry name" value="JmjC"/>
    <property type="match status" value="1"/>
</dbReference>
<dbReference type="PANTHER" id="PTHR12549:SF17">
    <property type="entry name" value="E3 UBIQUITIN-PROTEIN LIGASE JMJ24"/>
    <property type="match status" value="1"/>
</dbReference>
<reference evidence="13" key="1">
    <citation type="submission" date="2023-05" db="EMBL/GenBank/DDBJ databases">
        <title>Nepenthes gracilis genome sequencing.</title>
        <authorList>
            <person name="Fukushima K."/>
        </authorList>
    </citation>
    <scope>NUCLEOTIDE SEQUENCE</scope>
    <source>
        <strain evidence="13">SING2019-196</strain>
    </source>
</reference>
<feature type="domain" description="RING-type" evidence="10">
    <location>
        <begin position="727"/>
        <end position="774"/>
    </location>
</feature>
<evidence type="ECO:0000256" key="6">
    <source>
        <dbReference type="ARBA" id="ARBA00023242"/>
    </source>
</evidence>
<organism evidence="13 14">
    <name type="scientific">Nepenthes gracilis</name>
    <name type="common">Slender pitcher plant</name>
    <dbReference type="NCBI Taxonomy" id="150966"/>
    <lineage>
        <taxon>Eukaryota</taxon>
        <taxon>Viridiplantae</taxon>
        <taxon>Streptophyta</taxon>
        <taxon>Embryophyta</taxon>
        <taxon>Tracheophyta</taxon>
        <taxon>Spermatophyta</taxon>
        <taxon>Magnoliopsida</taxon>
        <taxon>eudicotyledons</taxon>
        <taxon>Gunneridae</taxon>
        <taxon>Pentapetalae</taxon>
        <taxon>Caryophyllales</taxon>
        <taxon>Nepenthaceae</taxon>
        <taxon>Nepenthes</taxon>
    </lineage>
</organism>
<evidence type="ECO:0000256" key="3">
    <source>
        <dbReference type="ARBA" id="ARBA00022723"/>
    </source>
</evidence>
<evidence type="ECO:0000256" key="4">
    <source>
        <dbReference type="ARBA" id="ARBA00023015"/>
    </source>
</evidence>
<dbReference type="GO" id="GO:0006357">
    <property type="term" value="P:regulation of transcription by RNA polymerase II"/>
    <property type="evidence" value="ECO:0007669"/>
    <property type="project" value="TreeGrafter"/>
</dbReference>
<evidence type="ECO:0000256" key="8">
    <source>
        <dbReference type="PROSITE-ProRule" id="PRU01002"/>
    </source>
</evidence>
<evidence type="ECO:0000256" key="9">
    <source>
        <dbReference type="SAM" id="MobiDB-lite"/>
    </source>
</evidence>
<comment type="subcellular location">
    <subcellularLocation>
        <location evidence="1">Nucleus</location>
    </subcellularLocation>
</comment>
<dbReference type="InterPro" id="IPR018866">
    <property type="entry name" value="Znf-4CXXC_R1"/>
</dbReference>
<dbReference type="InterPro" id="IPR017853">
    <property type="entry name" value="GH"/>
</dbReference>
<dbReference type="Pfam" id="PF02373">
    <property type="entry name" value="JmjC"/>
    <property type="match status" value="1"/>
</dbReference>
<keyword evidence="4" id="KW-0805">Transcription regulation</keyword>
<evidence type="ECO:0000259" key="11">
    <source>
        <dbReference type="PROSITE" id="PS51184"/>
    </source>
</evidence>
<dbReference type="Gene3D" id="3.20.20.80">
    <property type="entry name" value="Glycosidases"/>
    <property type="match status" value="2"/>
</dbReference>
<dbReference type="InterPro" id="IPR003347">
    <property type="entry name" value="JmjC_dom"/>
</dbReference>
<evidence type="ECO:0008006" key="15">
    <source>
        <dbReference type="Google" id="ProtNLM"/>
    </source>
</evidence>
<feature type="region of interest" description="Disordered" evidence="9">
    <location>
        <begin position="631"/>
        <end position="717"/>
    </location>
</feature>
<protein>
    <recommendedName>
        <fullName evidence="15">Lysine-specific demethylase JMJ25</fullName>
    </recommendedName>
</protein>
<feature type="compositionally biased region" description="Polar residues" evidence="9">
    <location>
        <begin position="642"/>
        <end position="660"/>
    </location>
</feature>
<dbReference type="Pfam" id="PF10497">
    <property type="entry name" value="zf-4CXXC_R1"/>
    <property type="match status" value="1"/>
</dbReference>
<feature type="domain" description="JmjC" evidence="11">
    <location>
        <begin position="1144"/>
        <end position="1410"/>
    </location>
</feature>
<sequence length="1480" mass="165895">MGWASGAKLAASVGGFNNGNPNAKVQTRDEIGVWKTYLPNETAGSAPTPHGSVDEANVFSHLHPEIPKSLRLPATKLFTQPSNVDINEGLCNGQKCWYPQKPLLKSESGFGRTREGLERALPTEDSSKSAELTVDHAGAPTAPLTSPAKLYPSMAEEQKLPKIRVDSIEDEVLNLLHESLVSYCGNPVGTIAVNNLSSINILNYDRSWEKTLDCHNPGQGLMPVSFKVRVVLLDGDDSVTKEILDINLSSKSGTPEDFKSLTDKAHSLGLRVLRDVIHSHTNNNITDGLEDVSLPDVNHLVLSAAVSCVEIGSDFDVRNSNVLGLDVELSAGKIDMWVLRKTCESHLLTSGRAWAVSLSQRSNFSKEILKISFHCNVNMAEVDLLYGSSLHGKGLNEFWSRIDGYHGQASQDSHFHTGDRGYHKLWDSRLFNYANWEVLRFLLSHLRWGLEEKQQPARSGTGVVVAIKKLNQESLQVKGNDVSFLPTLIKHADKHEICINYLDIRSISLSAISLHQIPPILGNTLLAINMDNPRSTAGSGEDNIGIPDDLRCKRSDGKQWRCTAMSMPDKTVCEKHYIQAKKRAANSALRASLKKAKRKSFVDSAGCLESKSDDMDMPLVNTDSGDYPVSVSCKKHKERNPKSQVHYSPDSPTARSLSVRNHSKINDDLQMDVEENWRSSRTPPPYGMESSRNMSQKSIDTSVMGTSEQEQTDGTTNSFDDMGGLTCHQCRRTEKDSIVWCLKCDRRGYCGICISTWYSDIPLEEIQRVCPACRGLCTCNVCSRGENLVKARIREIPILDKLQYIYCLLASVLPVVKHINQEQCAEVELEKKLYGTEVDLERTKLNADEQMCCDCCRVPIVDYHRHCANCSYDLCLRCCQDLREEASLASMIGDSVGNHTSGEAQDGEILREQLRSAKHRLPLHAKFPGWKANSDGSIPCLPRDHGGCGSPSLALQRIFKMNWVAKLVKNLEEMVGGCKVNDISDPQETELLNPRLCQCANREDSYDNFLYCPSSQGLKTEGIGDFRKHWVKGEPVVVKQVYDASSISSWDPMVIWKEIRKTTDERMRDANRAVKAVDCLNWSEVEIELGQFIKGYSEGRIHENGWPKMLKLKDWPSPSASEEFLLCRRPEFISKLPLLEFIHSKWGLLNVAAKLPHYSLQNDVGPKIFLAYGINEELGRGDPVTNLHLNMRDMVYLLVHSSEVKLKGWQRTKIEKIQKTYEESVVKEVPLDPRRGFNDVNLPGLLLDGCDQRDNYTVKLHMKNDERKEDKQNQTTHSLDHVDSERGATTFNSCPGALWDVFRREDVPKLIEYIRAHWNDFGMADALHNLPATHPLYDEAVYLNRLHKRKLQEEFGVQPWSFEQYLGQAVFIPAGCPFQVRNLQSTVQLGLDFLSPESLGETVKLAEEIRCLSNDHAAKLQMMEVGKISLYAASSAIKEVQKLVLDPKLGAELGFEDPNLTAMVSENLEKMIKQRQIACI</sequence>
<comment type="caution">
    <text evidence="13">The sequence shown here is derived from an EMBL/GenBank/DDBJ whole genome shotgun (WGS) entry which is preliminary data.</text>
</comment>
<proteinExistence type="inferred from homology"/>
<dbReference type="SUPFAM" id="SSF51197">
    <property type="entry name" value="Clavaminate synthase-like"/>
    <property type="match status" value="1"/>
</dbReference>
<keyword evidence="7" id="KW-0862">Zinc</keyword>
<evidence type="ECO:0000313" key="14">
    <source>
        <dbReference type="Proteomes" id="UP001279734"/>
    </source>
</evidence>
<keyword evidence="3" id="KW-0479">Metal-binding</keyword>
<keyword evidence="14" id="KW-1185">Reference proteome</keyword>
<dbReference type="GO" id="GO:0032454">
    <property type="term" value="F:histone H3K9 demethylase activity"/>
    <property type="evidence" value="ECO:0007669"/>
    <property type="project" value="InterPro"/>
</dbReference>
<dbReference type="GO" id="GO:0000785">
    <property type="term" value="C:chromatin"/>
    <property type="evidence" value="ECO:0007669"/>
    <property type="project" value="TreeGrafter"/>
</dbReference>
<dbReference type="PROSITE" id="PS51184">
    <property type="entry name" value="JMJC"/>
    <property type="match status" value="1"/>
</dbReference>
<name>A0AAD3SBK3_NEPGR</name>
<dbReference type="InterPro" id="IPR014977">
    <property type="entry name" value="WRC_dom"/>
</dbReference>
<keyword evidence="5" id="KW-0804">Transcription</keyword>
<dbReference type="GO" id="GO:0000118">
    <property type="term" value="C:histone deacetylase complex"/>
    <property type="evidence" value="ECO:0007669"/>
    <property type="project" value="TreeGrafter"/>
</dbReference>
<dbReference type="PROSITE" id="PS51667">
    <property type="entry name" value="WRC"/>
    <property type="match status" value="1"/>
</dbReference>
<comment type="caution">
    <text evidence="8">Lacks conserved residue(s) required for the propagation of feature annotation.</text>
</comment>
<dbReference type="Proteomes" id="UP001279734">
    <property type="component" value="Unassembled WGS sequence"/>
</dbReference>
<evidence type="ECO:0000256" key="2">
    <source>
        <dbReference type="ARBA" id="ARBA00006801"/>
    </source>
</evidence>
<dbReference type="SUPFAM" id="SSF51445">
    <property type="entry name" value="(Trans)glycosidases"/>
    <property type="match status" value="1"/>
</dbReference>
<evidence type="ECO:0000256" key="1">
    <source>
        <dbReference type="ARBA" id="ARBA00004123"/>
    </source>
</evidence>
<evidence type="ECO:0000256" key="5">
    <source>
        <dbReference type="ARBA" id="ARBA00023163"/>
    </source>
</evidence>
<feature type="domain" description="WRC" evidence="12">
    <location>
        <begin position="546"/>
        <end position="590"/>
    </location>
</feature>
<dbReference type="GO" id="GO:0008270">
    <property type="term" value="F:zinc ion binding"/>
    <property type="evidence" value="ECO:0007669"/>
    <property type="project" value="UniProtKB-KW"/>
</dbReference>
<feature type="compositionally biased region" description="Polar residues" evidence="9">
    <location>
        <begin position="690"/>
        <end position="717"/>
    </location>
</feature>
<comment type="similarity">
    <text evidence="2">Belongs to the JARID1 histone demethylase family.</text>
</comment>
<evidence type="ECO:0000259" key="12">
    <source>
        <dbReference type="PROSITE" id="PS51667"/>
    </source>
</evidence>
<evidence type="ECO:0000256" key="7">
    <source>
        <dbReference type="PROSITE-ProRule" id="PRU00175"/>
    </source>
</evidence>
<evidence type="ECO:0000313" key="13">
    <source>
        <dbReference type="EMBL" id="GMH07744.1"/>
    </source>
</evidence>
<accession>A0AAD3SBK3</accession>
<dbReference type="GO" id="GO:0003712">
    <property type="term" value="F:transcription coregulator activity"/>
    <property type="evidence" value="ECO:0007669"/>
    <property type="project" value="TreeGrafter"/>
</dbReference>
<keyword evidence="7" id="KW-0863">Zinc-finger</keyword>